<name>Q09CZ0_STIAD</name>
<proteinExistence type="predicted"/>
<accession>Q09CZ0</accession>
<feature type="compositionally biased region" description="Polar residues" evidence="1">
    <location>
        <begin position="1"/>
        <end position="21"/>
    </location>
</feature>
<evidence type="ECO:0000256" key="1">
    <source>
        <dbReference type="SAM" id="MobiDB-lite"/>
    </source>
</evidence>
<sequence length="554" mass="60156">MRPSYRASSGRFNPRQGTFVAQPTKPLGARAPGQTARPAPPRQKPSGHVAVDGLAAHGRIIGEEAVDPRIEIRVKLRDQPSGGARAVRPGHLERGRHEGVLGPEGVRVHRQVHRVGVAHQGGRRHELALAVHVDDAPLVGPDAVGVGGNLFHALLGHQIGIGARVARDGEVIRPQGLHLQQLHQLPVGLRGPQPSTEGLQVRHLEGLDVDRGLARRVVVRLQRGDQPVLQRQADGLEVGRVLRLRVDGDDPPGLLRELLGQRDDLGERGNLELVIVLGVGRTDLRNPLAGPQLLELGQREILGEPAGQLHAVDGLGGLAVRELRHLRHVRGARDFILVPRHQHAVLRGHEVRLDDVRAVLDRLAVALQRVLGPQRAGAAMPHHERLGRGGRRGRLLAVVVLTATGQREGAARHQWQREGQAKETSGWKKSVQVQGNLLVCNAYVTGAATVPPRHDGPVNVTATPHHTASRHAPSHERPPAPPRLGGSLCFRTHQRQRPPFFRGESAAPWLPSARSFAELHLPCFLPLGPFHADNSCLRRSERQGAARPFLRGAP</sequence>
<evidence type="ECO:0000313" key="2">
    <source>
        <dbReference type="EMBL" id="EAU69673.1"/>
    </source>
</evidence>
<feature type="region of interest" description="Disordered" evidence="1">
    <location>
        <begin position="453"/>
        <end position="484"/>
    </location>
</feature>
<dbReference type="AlphaFoldDB" id="Q09CZ0"/>
<evidence type="ECO:0000313" key="3">
    <source>
        <dbReference type="Proteomes" id="UP000032702"/>
    </source>
</evidence>
<gene>
    <name evidence="2" type="ORF">STIAU_2894</name>
</gene>
<protein>
    <submittedName>
        <fullName evidence="2">Uncharacterized protein</fullName>
    </submittedName>
</protein>
<comment type="caution">
    <text evidence="2">The sequence shown here is derived from an EMBL/GenBank/DDBJ whole genome shotgun (WGS) entry which is preliminary data.</text>
</comment>
<reference evidence="2 3" key="1">
    <citation type="submission" date="2006-04" db="EMBL/GenBank/DDBJ databases">
        <authorList>
            <person name="Nierman W.C."/>
        </authorList>
    </citation>
    <scope>NUCLEOTIDE SEQUENCE [LARGE SCALE GENOMIC DNA]</scope>
    <source>
        <strain evidence="2 3">DW4/3-1</strain>
    </source>
</reference>
<dbReference type="EMBL" id="AAMD01000004">
    <property type="protein sequence ID" value="EAU69673.1"/>
    <property type="molecule type" value="Genomic_DNA"/>
</dbReference>
<feature type="region of interest" description="Disordered" evidence="1">
    <location>
        <begin position="1"/>
        <end position="48"/>
    </location>
</feature>
<organism evidence="2 3">
    <name type="scientific">Stigmatella aurantiaca (strain DW4/3-1)</name>
    <dbReference type="NCBI Taxonomy" id="378806"/>
    <lineage>
        <taxon>Bacteria</taxon>
        <taxon>Pseudomonadati</taxon>
        <taxon>Myxococcota</taxon>
        <taxon>Myxococcia</taxon>
        <taxon>Myxococcales</taxon>
        <taxon>Cystobacterineae</taxon>
        <taxon>Archangiaceae</taxon>
        <taxon>Stigmatella</taxon>
    </lineage>
</organism>
<dbReference type="Proteomes" id="UP000032702">
    <property type="component" value="Unassembled WGS sequence"/>
</dbReference>